<comment type="similarity">
    <text evidence="10">Belongs to the PlsY family.</text>
</comment>
<feature type="transmembrane region" description="Helical" evidence="10">
    <location>
        <begin position="49"/>
        <end position="68"/>
    </location>
</feature>
<dbReference type="UniPathway" id="UPA00085"/>
<dbReference type="EC" id="2.3.1.275" evidence="10"/>
<dbReference type="EMBL" id="PQAP01000080">
    <property type="protein sequence ID" value="PWB72609.1"/>
    <property type="molecule type" value="Genomic_DNA"/>
</dbReference>
<keyword evidence="7 10" id="KW-0472">Membrane</keyword>
<keyword evidence="6 10" id="KW-0443">Lipid metabolism</keyword>
<keyword evidence="8 10" id="KW-0594">Phospholipid biosynthesis</keyword>
<evidence type="ECO:0000256" key="7">
    <source>
        <dbReference type="ARBA" id="ARBA00023136"/>
    </source>
</evidence>
<dbReference type="GO" id="GO:0043772">
    <property type="term" value="F:acyl-phosphate glycerol-3-phosphate acyltransferase activity"/>
    <property type="evidence" value="ECO:0007669"/>
    <property type="project" value="UniProtKB-UniRule"/>
</dbReference>
<evidence type="ECO:0000256" key="10">
    <source>
        <dbReference type="HAMAP-Rule" id="MF_01043"/>
    </source>
</evidence>
<dbReference type="GO" id="GO:0005886">
    <property type="term" value="C:plasma membrane"/>
    <property type="evidence" value="ECO:0007669"/>
    <property type="project" value="UniProtKB-SubCell"/>
</dbReference>
<feature type="transmembrane region" description="Helical" evidence="10">
    <location>
        <begin position="80"/>
        <end position="99"/>
    </location>
</feature>
<comment type="catalytic activity">
    <reaction evidence="10">
        <text>an acyl phosphate + sn-glycerol 3-phosphate = a 1-acyl-sn-glycero-3-phosphate + phosphate</text>
        <dbReference type="Rhea" id="RHEA:34075"/>
        <dbReference type="ChEBI" id="CHEBI:43474"/>
        <dbReference type="ChEBI" id="CHEBI:57597"/>
        <dbReference type="ChEBI" id="CHEBI:57970"/>
        <dbReference type="ChEBI" id="CHEBI:59918"/>
        <dbReference type="EC" id="2.3.1.275"/>
    </reaction>
</comment>
<evidence type="ECO:0000256" key="9">
    <source>
        <dbReference type="ARBA" id="ARBA00023264"/>
    </source>
</evidence>
<dbReference type="HAMAP" id="MF_01043">
    <property type="entry name" value="PlsY"/>
    <property type="match status" value="1"/>
</dbReference>
<evidence type="ECO:0000256" key="2">
    <source>
        <dbReference type="ARBA" id="ARBA00022516"/>
    </source>
</evidence>
<keyword evidence="4 10" id="KW-0812">Transmembrane</keyword>
<dbReference type="PANTHER" id="PTHR30309:SF0">
    <property type="entry name" value="GLYCEROL-3-PHOSPHATE ACYLTRANSFERASE-RELATED"/>
    <property type="match status" value="1"/>
</dbReference>
<dbReference type="AlphaFoldDB" id="A0A855X674"/>
<dbReference type="NCBIfam" id="TIGR00023">
    <property type="entry name" value="glycerol-3-phosphate 1-O-acyltransferase PlsY"/>
    <property type="match status" value="1"/>
</dbReference>
<protein>
    <recommendedName>
        <fullName evidence="10">Glycerol-3-phosphate acyltransferase</fullName>
    </recommendedName>
    <alternativeName>
        <fullName evidence="10">Acyl-PO4 G3P acyltransferase</fullName>
    </alternativeName>
    <alternativeName>
        <fullName evidence="10">Acyl-phosphate--glycerol-3-phosphate acyltransferase</fullName>
    </alternativeName>
    <alternativeName>
        <fullName evidence="10">G3P acyltransferase</fullName>
        <shortName evidence="10">GPAT</shortName>
        <ecNumber evidence="10">2.3.1.275</ecNumber>
    </alternativeName>
    <alternativeName>
        <fullName evidence="10">Lysophosphatidic acid synthase</fullName>
        <shortName evidence="10">LPA synthase</shortName>
    </alternativeName>
</protein>
<dbReference type="Proteomes" id="UP000250918">
    <property type="component" value="Unassembled WGS sequence"/>
</dbReference>
<comment type="pathway">
    <text evidence="10">Lipid metabolism; phospholipid metabolism.</text>
</comment>
<feature type="transmembrane region" description="Helical" evidence="10">
    <location>
        <begin position="6"/>
        <end position="24"/>
    </location>
</feature>
<feature type="transmembrane region" description="Helical" evidence="10">
    <location>
        <begin position="168"/>
        <end position="185"/>
    </location>
</feature>
<keyword evidence="3 10" id="KW-0808">Transferase</keyword>
<dbReference type="SMART" id="SM01207">
    <property type="entry name" value="G3P_acyltransf"/>
    <property type="match status" value="1"/>
</dbReference>
<evidence type="ECO:0000256" key="8">
    <source>
        <dbReference type="ARBA" id="ARBA00023209"/>
    </source>
</evidence>
<comment type="subunit">
    <text evidence="10">Probably interacts with PlsX.</text>
</comment>
<comment type="caution">
    <text evidence="11">The sequence shown here is derived from an EMBL/GenBank/DDBJ whole genome shotgun (WGS) entry which is preliminary data.</text>
</comment>
<keyword evidence="5 10" id="KW-1133">Transmembrane helix</keyword>
<comment type="function">
    <text evidence="10">Catalyzes the transfer of an acyl group from acyl-phosphate (acyl-PO(4)) to glycerol-3-phosphate (G3P) to form lysophosphatidic acid (LPA). This enzyme utilizes acyl-phosphate as fatty acyl donor, but not acyl-CoA or acyl-ACP.</text>
</comment>
<evidence type="ECO:0000256" key="6">
    <source>
        <dbReference type="ARBA" id="ARBA00023098"/>
    </source>
</evidence>
<keyword evidence="2 10" id="KW-0444">Lipid biosynthesis</keyword>
<dbReference type="GO" id="GO:0008654">
    <property type="term" value="P:phospholipid biosynthetic process"/>
    <property type="evidence" value="ECO:0007669"/>
    <property type="project" value="UniProtKB-UniRule"/>
</dbReference>
<dbReference type="Pfam" id="PF02660">
    <property type="entry name" value="G3P_acyltransf"/>
    <property type="match status" value="1"/>
</dbReference>
<dbReference type="InterPro" id="IPR003811">
    <property type="entry name" value="G3P_acylTferase_PlsY"/>
</dbReference>
<reference evidence="11 12" key="1">
    <citation type="journal article" date="2018" name="ISME J.">
        <title>A methanotrophic archaeon couples anaerobic oxidation of methane to Fe(III) reduction.</title>
        <authorList>
            <person name="Cai C."/>
            <person name="Leu A.O."/>
            <person name="Xie G.J."/>
            <person name="Guo J."/>
            <person name="Feng Y."/>
            <person name="Zhao J.X."/>
            <person name="Tyson G.W."/>
            <person name="Yuan Z."/>
            <person name="Hu S."/>
        </authorList>
    </citation>
    <scope>NUCLEOTIDE SEQUENCE [LARGE SCALE GENOMIC DNA]</scope>
    <source>
        <strain evidence="11">FeB_12</strain>
    </source>
</reference>
<sequence>MAVFLLAYLLGAIPFGLLVARWFGISDIRSHGSGNIGATNVWRVAGPRAAIWVYILDIGKGVAAVLIARAVSQTWLPRDTFLVLTALAAVLGHVFPVYMRFKGGKGVNTGLGVIATLLPLEALICFLIFVIVVALSRYISLGSIVGSISLASLVGIERQLLGRQIAVIYLYLTIALAVLVILTHWKNIGRILQGTESRFSFSGGSKERPRG</sequence>
<evidence type="ECO:0000313" key="12">
    <source>
        <dbReference type="Proteomes" id="UP000250918"/>
    </source>
</evidence>
<evidence type="ECO:0000256" key="3">
    <source>
        <dbReference type="ARBA" id="ARBA00022679"/>
    </source>
</evidence>
<evidence type="ECO:0000256" key="1">
    <source>
        <dbReference type="ARBA" id="ARBA00022475"/>
    </source>
</evidence>
<feature type="transmembrane region" description="Helical" evidence="10">
    <location>
        <begin position="138"/>
        <end position="156"/>
    </location>
</feature>
<feature type="transmembrane region" description="Helical" evidence="10">
    <location>
        <begin position="111"/>
        <end position="132"/>
    </location>
</feature>
<evidence type="ECO:0000256" key="5">
    <source>
        <dbReference type="ARBA" id="ARBA00022989"/>
    </source>
</evidence>
<evidence type="ECO:0000313" key="11">
    <source>
        <dbReference type="EMBL" id="PWB72609.1"/>
    </source>
</evidence>
<comment type="subcellular location">
    <subcellularLocation>
        <location evidence="10">Cell membrane</location>
        <topology evidence="10">Multi-pass membrane protein</topology>
    </subcellularLocation>
</comment>
<organism evidence="11 12">
    <name type="scientific">candidate division GN15 bacterium</name>
    <dbReference type="NCBI Taxonomy" id="2072418"/>
    <lineage>
        <taxon>Bacteria</taxon>
        <taxon>candidate division GN15</taxon>
    </lineage>
</organism>
<dbReference type="PANTHER" id="PTHR30309">
    <property type="entry name" value="INNER MEMBRANE PROTEIN YGIH"/>
    <property type="match status" value="1"/>
</dbReference>
<evidence type="ECO:0000256" key="4">
    <source>
        <dbReference type="ARBA" id="ARBA00022692"/>
    </source>
</evidence>
<keyword evidence="11" id="KW-0012">Acyltransferase</keyword>
<keyword evidence="9 10" id="KW-1208">Phospholipid metabolism</keyword>
<name>A0A855X674_9BACT</name>
<keyword evidence="1 10" id="KW-1003">Cell membrane</keyword>
<accession>A0A855X674</accession>
<proteinExistence type="inferred from homology"/>
<gene>
    <name evidence="10 11" type="primary">plsY</name>
    <name evidence="11" type="ORF">C3F09_06380</name>
</gene>